<sequence>MDSQRLMILQWRSLFFSFVAYDSTSQSTCARKRSVRCCCGCNHKSSTTSPSSTAAESDKETSARTGRCALTNLVGWRKDKMAALSLPRFECNLMRECDHGAQALNRIKN</sequence>
<reference evidence="2" key="2">
    <citation type="submission" date="2018-08" db="UniProtKB">
        <authorList>
            <consortium name="EnsemblPlants"/>
        </authorList>
    </citation>
    <scope>IDENTIFICATION</scope>
    <source>
        <strain evidence="2">Yugu1</strain>
    </source>
</reference>
<evidence type="ECO:0000313" key="2">
    <source>
        <dbReference type="EnsemblPlants" id="KQK86273"/>
    </source>
</evidence>
<evidence type="ECO:0000313" key="3">
    <source>
        <dbReference type="Proteomes" id="UP000004995"/>
    </source>
</evidence>
<feature type="region of interest" description="Disordered" evidence="1">
    <location>
        <begin position="42"/>
        <end position="64"/>
    </location>
</feature>
<organism evidence="2 3">
    <name type="scientific">Setaria italica</name>
    <name type="common">Foxtail millet</name>
    <name type="synonym">Panicum italicum</name>
    <dbReference type="NCBI Taxonomy" id="4555"/>
    <lineage>
        <taxon>Eukaryota</taxon>
        <taxon>Viridiplantae</taxon>
        <taxon>Streptophyta</taxon>
        <taxon>Embryophyta</taxon>
        <taxon>Tracheophyta</taxon>
        <taxon>Spermatophyta</taxon>
        <taxon>Magnoliopsida</taxon>
        <taxon>Liliopsida</taxon>
        <taxon>Poales</taxon>
        <taxon>Poaceae</taxon>
        <taxon>PACMAD clade</taxon>
        <taxon>Panicoideae</taxon>
        <taxon>Panicodae</taxon>
        <taxon>Paniceae</taxon>
        <taxon>Cenchrinae</taxon>
        <taxon>Setaria</taxon>
    </lineage>
</organism>
<dbReference type="HOGENOM" id="CLU_2188548_0_0_1"/>
<name>K4AGY2_SETIT</name>
<dbReference type="EMBL" id="AGNK02005294">
    <property type="status" value="NOT_ANNOTATED_CDS"/>
    <property type="molecule type" value="Genomic_DNA"/>
</dbReference>
<dbReference type="InParanoid" id="K4AGY2"/>
<dbReference type="Proteomes" id="UP000004995">
    <property type="component" value="Unassembled WGS sequence"/>
</dbReference>
<dbReference type="Gramene" id="KQK86273">
    <property type="protein sequence ID" value="KQK86273"/>
    <property type="gene ID" value="SETIT_038139mg"/>
</dbReference>
<proteinExistence type="predicted"/>
<protein>
    <submittedName>
        <fullName evidence="2">Uncharacterized protein</fullName>
    </submittedName>
</protein>
<keyword evidence="3" id="KW-1185">Reference proteome</keyword>
<accession>K4AGY2</accession>
<dbReference type="EnsemblPlants" id="KQK86273">
    <property type="protein sequence ID" value="KQK86273"/>
    <property type="gene ID" value="SETIT_038139mg"/>
</dbReference>
<dbReference type="AlphaFoldDB" id="K4AGY2"/>
<reference evidence="3" key="1">
    <citation type="journal article" date="2012" name="Nat. Biotechnol.">
        <title>Reference genome sequence of the model plant Setaria.</title>
        <authorList>
            <person name="Bennetzen J.L."/>
            <person name="Schmutz J."/>
            <person name="Wang H."/>
            <person name="Percifield R."/>
            <person name="Hawkins J."/>
            <person name="Pontaroli A.C."/>
            <person name="Estep M."/>
            <person name="Feng L."/>
            <person name="Vaughn J.N."/>
            <person name="Grimwood J."/>
            <person name="Jenkins J."/>
            <person name="Barry K."/>
            <person name="Lindquist E."/>
            <person name="Hellsten U."/>
            <person name="Deshpande S."/>
            <person name="Wang X."/>
            <person name="Wu X."/>
            <person name="Mitros T."/>
            <person name="Triplett J."/>
            <person name="Yang X."/>
            <person name="Ye C.Y."/>
            <person name="Mauro-Herrera M."/>
            <person name="Wang L."/>
            <person name="Li P."/>
            <person name="Sharma M."/>
            <person name="Sharma R."/>
            <person name="Ronald P.C."/>
            <person name="Panaud O."/>
            <person name="Kellogg E.A."/>
            <person name="Brutnell T.P."/>
            <person name="Doust A.N."/>
            <person name="Tuskan G.A."/>
            <person name="Rokhsar D."/>
            <person name="Devos K.M."/>
        </authorList>
    </citation>
    <scope>NUCLEOTIDE SEQUENCE [LARGE SCALE GENOMIC DNA]</scope>
    <source>
        <strain evidence="3">cv. Yugu1</strain>
    </source>
</reference>
<evidence type="ECO:0000256" key="1">
    <source>
        <dbReference type="SAM" id="MobiDB-lite"/>
    </source>
</evidence>